<dbReference type="NCBIfam" id="NF038094">
    <property type="entry name" value="CueP_fam"/>
    <property type="match status" value="1"/>
</dbReference>
<dbReference type="Proteomes" id="UP001306950">
    <property type="component" value="Unassembled WGS sequence"/>
</dbReference>
<keyword evidence="2" id="KW-1185">Reference proteome</keyword>
<gene>
    <name evidence="1" type="ORF">V3851_07830</name>
</gene>
<dbReference type="RefSeq" id="WP_331845968.1">
    <property type="nucleotide sequence ID" value="NZ_JAZHPZ010000003.1"/>
</dbReference>
<dbReference type="InterPro" id="IPR047808">
    <property type="entry name" value="CueP-like"/>
</dbReference>
<dbReference type="Gene3D" id="2.60.40.3700">
    <property type="match status" value="1"/>
</dbReference>
<proteinExistence type="predicted"/>
<sequence length="180" mass="19504">MKPKNMAIAFGAIAVVAVGTYFIAGGGEETKPQSENAQNIKQLVQDYSAGSVAAQSASITSEQLIVKDGNSKTLTYDLPQDEFFLSIAPYIENTHPCEIHSLTGCQGEMADKQFQLTVVDQEGNTVLDKSVQSQSNGFVDLWLPRNQTYEVTIEHDGKSAKSELSTFEGDNTCITTMQLG</sequence>
<accession>A0ABU7VPP9</accession>
<dbReference type="Pfam" id="PF21172">
    <property type="entry name" value="CueP"/>
    <property type="match status" value="1"/>
</dbReference>
<reference evidence="1 2" key="1">
    <citation type="submission" date="2024-02" db="EMBL/GenBank/DDBJ databases">
        <title>A nitrogen-fixing paenibacillus bacterium.</title>
        <authorList>
            <person name="Zhang W.L."/>
            <person name="Chen S.F."/>
        </authorList>
    </citation>
    <scope>NUCLEOTIDE SEQUENCE [LARGE SCALE GENOMIC DNA]</scope>
    <source>
        <strain evidence="1 2">M1</strain>
    </source>
</reference>
<protein>
    <submittedName>
        <fullName evidence="1">CueP family metal-binding protein</fullName>
    </submittedName>
</protein>
<name>A0ABU7VPP9_9BACL</name>
<comment type="caution">
    <text evidence="1">The sequence shown here is derived from an EMBL/GenBank/DDBJ whole genome shotgun (WGS) entry which is preliminary data.</text>
</comment>
<organism evidence="1 2">
    <name type="scientific">Paenibacillus haidiansis</name>
    <dbReference type="NCBI Taxonomy" id="1574488"/>
    <lineage>
        <taxon>Bacteria</taxon>
        <taxon>Bacillati</taxon>
        <taxon>Bacillota</taxon>
        <taxon>Bacilli</taxon>
        <taxon>Bacillales</taxon>
        <taxon>Paenibacillaceae</taxon>
        <taxon>Paenibacillus</taxon>
    </lineage>
</organism>
<evidence type="ECO:0000313" key="1">
    <source>
        <dbReference type="EMBL" id="MEF2965735.1"/>
    </source>
</evidence>
<dbReference type="EMBL" id="JAZHPZ010000003">
    <property type="protein sequence ID" value="MEF2965735.1"/>
    <property type="molecule type" value="Genomic_DNA"/>
</dbReference>
<evidence type="ECO:0000313" key="2">
    <source>
        <dbReference type="Proteomes" id="UP001306950"/>
    </source>
</evidence>